<dbReference type="Gene3D" id="3.90.25.10">
    <property type="entry name" value="UDP-galactose 4-epimerase, domain 1"/>
    <property type="match status" value="1"/>
</dbReference>
<dbReference type="AlphaFoldDB" id="A0A3E0VC44"/>
<dbReference type="CDD" id="cd05269">
    <property type="entry name" value="TMR_SDR_a"/>
    <property type="match status" value="1"/>
</dbReference>
<evidence type="ECO:0000313" key="3">
    <source>
        <dbReference type="Proteomes" id="UP000256709"/>
    </source>
</evidence>
<accession>A0A3E0VC44</accession>
<dbReference type="OrthoDB" id="5510591at2"/>
<dbReference type="Gene3D" id="3.40.50.720">
    <property type="entry name" value="NAD(P)-binding Rossmann-like Domain"/>
    <property type="match status" value="1"/>
</dbReference>
<dbReference type="PANTHER" id="PTHR47129">
    <property type="entry name" value="QUINONE OXIDOREDUCTASE 2"/>
    <property type="match status" value="1"/>
</dbReference>
<dbReference type="SUPFAM" id="SSF51735">
    <property type="entry name" value="NAD(P)-binding Rossmann-fold domains"/>
    <property type="match status" value="1"/>
</dbReference>
<evidence type="ECO:0000259" key="1">
    <source>
        <dbReference type="Pfam" id="PF13460"/>
    </source>
</evidence>
<feature type="domain" description="NAD(P)-binding" evidence="1">
    <location>
        <begin position="7"/>
        <end position="185"/>
    </location>
</feature>
<dbReference type="RefSeq" id="WP_116284600.1">
    <property type="nucleotide sequence ID" value="NZ_NBXA01000034.1"/>
</dbReference>
<dbReference type="InterPro" id="IPR036291">
    <property type="entry name" value="NAD(P)-bd_dom_sf"/>
</dbReference>
<name>A0A3E0VC44_9MICO</name>
<evidence type="ECO:0000313" key="2">
    <source>
        <dbReference type="EMBL" id="RFA06960.1"/>
    </source>
</evidence>
<dbReference type="Pfam" id="PF13460">
    <property type="entry name" value="NAD_binding_10"/>
    <property type="match status" value="1"/>
</dbReference>
<dbReference type="InterPro" id="IPR016040">
    <property type="entry name" value="NAD(P)-bd_dom"/>
</dbReference>
<proteinExistence type="predicted"/>
<reference evidence="2 3" key="1">
    <citation type="submission" date="2017-04" db="EMBL/GenBank/DDBJ databases">
        <title>Comparative genome analysis of Subtercola boreus.</title>
        <authorList>
            <person name="Cho Y.-J."/>
            <person name="Cho A."/>
            <person name="Kim O.-S."/>
            <person name="Lee J.-I."/>
        </authorList>
    </citation>
    <scope>NUCLEOTIDE SEQUENCE [LARGE SCALE GENOMIC DNA]</scope>
    <source>
        <strain evidence="2 3">P27444</strain>
    </source>
</reference>
<dbReference type="InterPro" id="IPR052718">
    <property type="entry name" value="NmrA-type_oxidoreductase"/>
</dbReference>
<comment type="caution">
    <text evidence="2">The sequence shown here is derived from an EMBL/GenBank/DDBJ whole genome shotgun (WGS) entry which is preliminary data.</text>
</comment>
<organism evidence="2 3">
    <name type="scientific">Subtercola boreus</name>
    <dbReference type="NCBI Taxonomy" id="120213"/>
    <lineage>
        <taxon>Bacteria</taxon>
        <taxon>Bacillati</taxon>
        <taxon>Actinomycetota</taxon>
        <taxon>Actinomycetes</taxon>
        <taxon>Micrococcales</taxon>
        <taxon>Microbacteriaceae</taxon>
        <taxon>Subtercola</taxon>
    </lineage>
</organism>
<sequence length="285" mass="29161">MSIVVTGATGHLGRLALTHLLARGVAASDIVAAGRNPEKVDALKSLGVRTAVIDFADPATLAAAFEGADTLLLVSGSDLGGRVEQHRNAIDAAKTAGISRIVYTSAPRADSTDLILAPEHKATEEYLRASGVPFTILRNNWYTENYASTLAQVAGTGVYAASTGEGRVASASREDYAEAAAVVLTTDGHEGAVYELSGDTAWNGSDFAATLSEVLGRAVAFEPLTPDAHTAALRAAGLDDGTVGFVVGLDANIATGALDKSSDDLSALIGRPTTPVADTLRTLAA</sequence>
<dbReference type="PANTHER" id="PTHR47129:SF1">
    <property type="entry name" value="NMRA-LIKE DOMAIN-CONTAINING PROTEIN"/>
    <property type="match status" value="1"/>
</dbReference>
<gene>
    <name evidence="2" type="ORF">B7R21_17760</name>
</gene>
<dbReference type="Proteomes" id="UP000256709">
    <property type="component" value="Unassembled WGS sequence"/>
</dbReference>
<protein>
    <submittedName>
        <fullName evidence="2">NAD(P)-dependent oxidoreductase</fullName>
    </submittedName>
</protein>
<dbReference type="EMBL" id="NBXA01000034">
    <property type="protein sequence ID" value="RFA06960.1"/>
    <property type="molecule type" value="Genomic_DNA"/>
</dbReference>